<accession>A0ACC4DKD5</accession>
<evidence type="ECO:0000313" key="1">
    <source>
        <dbReference type="EMBL" id="KAL3956779.1"/>
    </source>
</evidence>
<comment type="caution">
    <text evidence="1">The sequence shown here is derived from an EMBL/GenBank/DDBJ whole genome shotgun (WGS) entry which is preliminary data.</text>
</comment>
<gene>
    <name evidence="1" type="ORF">ACCO45_009625</name>
</gene>
<keyword evidence="2" id="KW-1185">Reference proteome</keyword>
<proteinExistence type="predicted"/>
<organism evidence="1 2">
    <name type="scientific">Purpureocillium lilacinum</name>
    <name type="common">Paecilomyces lilacinus</name>
    <dbReference type="NCBI Taxonomy" id="33203"/>
    <lineage>
        <taxon>Eukaryota</taxon>
        <taxon>Fungi</taxon>
        <taxon>Dikarya</taxon>
        <taxon>Ascomycota</taxon>
        <taxon>Pezizomycotina</taxon>
        <taxon>Sordariomycetes</taxon>
        <taxon>Hypocreomycetidae</taxon>
        <taxon>Hypocreales</taxon>
        <taxon>Ophiocordycipitaceae</taxon>
        <taxon>Purpureocillium</taxon>
    </lineage>
</organism>
<dbReference type="EMBL" id="JBGNUJ010000008">
    <property type="protein sequence ID" value="KAL3956779.1"/>
    <property type="molecule type" value="Genomic_DNA"/>
</dbReference>
<name>A0ACC4DKD5_PURLI</name>
<reference evidence="1" key="1">
    <citation type="submission" date="2024-12" db="EMBL/GenBank/DDBJ databases">
        <title>Comparative genomics and development of molecular markers within Purpureocillium lilacinum and among Purpureocillium species.</title>
        <authorList>
            <person name="Yeh Z.-Y."/>
            <person name="Ni N.-T."/>
            <person name="Lo P.-H."/>
            <person name="Mushyakhwo K."/>
            <person name="Lin C.-F."/>
            <person name="Nai Y.-S."/>
        </authorList>
    </citation>
    <scope>NUCLEOTIDE SEQUENCE</scope>
    <source>
        <strain evidence="1">NCHU-NPUST-175</strain>
    </source>
</reference>
<evidence type="ECO:0000313" key="2">
    <source>
        <dbReference type="Proteomes" id="UP001638806"/>
    </source>
</evidence>
<sequence length="87" mass="9573">MCQGLKSGGKATRVDNAKRRAVYQRATSFVIREKRFWEKEGKTEASGGAREGVMDGISLEGQTRPVPPAWRSAEVVEADSFGVLEED</sequence>
<protein>
    <submittedName>
        <fullName evidence="1">Uncharacterized protein</fullName>
    </submittedName>
</protein>
<dbReference type="Proteomes" id="UP001638806">
    <property type="component" value="Unassembled WGS sequence"/>
</dbReference>